<organism evidence="1 2">
    <name type="scientific">Cuscuta campestris</name>
    <dbReference type="NCBI Taxonomy" id="132261"/>
    <lineage>
        <taxon>Eukaryota</taxon>
        <taxon>Viridiplantae</taxon>
        <taxon>Streptophyta</taxon>
        <taxon>Embryophyta</taxon>
        <taxon>Tracheophyta</taxon>
        <taxon>Spermatophyta</taxon>
        <taxon>Magnoliopsida</taxon>
        <taxon>eudicotyledons</taxon>
        <taxon>Gunneridae</taxon>
        <taxon>Pentapetalae</taxon>
        <taxon>asterids</taxon>
        <taxon>lamiids</taxon>
        <taxon>Solanales</taxon>
        <taxon>Convolvulaceae</taxon>
        <taxon>Cuscuteae</taxon>
        <taxon>Cuscuta</taxon>
        <taxon>Cuscuta subgen. Grammica</taxon>
        <taxon>Cuscuta sect. Cleistogrammica</taxon>
    </lineage>
</organism>
<evidence type="ECO:0000313" key="2">
    <source>
        <dbReference type="Proteomes" id="UP000595140"/>
    </source>
</evidence>
<protein>
    <submittedName>
        <fullName evidence="1">Uncharacterized protein</fullName>
    </submittedName>
</protein>
<sequence>MDSHIKVLVRVDGTWDTLGNFSSNFQYKTKRSNRTVLHVVCIDDRCSWVVRAVSLDNSPLFQIRRKVIRDKQR</sequence>
<accession>A0A484M6I5</accession>
<name>A0A484M6I5_9ASTE</name>
<dbReference type="OrthoDB" id="1938144at2759"/>
<dbReference type="AlphaFoldDB" id="A0A484M6I5"/>
<proteinExistence type="predicted"/>
<keyword evidence="2" id="KW-1185">Reference proteome</keyword>
<gene>
    <name evidence="1" type="ORF">CCAM_LOCUS26189</name>
</gene>
<reference evidence="1 2" key="1">
    <citation type="submission" date="2018-04" db="EMBL/GenBank/DDBJ databases">
        <authorList>
            <person name="Vogel A."/>
        </authorList>
    </citation>
    <scope>NUCLEOTIDE SEQUENCE [LARGE SCALE GENOMIC DNA]</scope>
</reference>
<dbReference type="Proteomes" id="UP000595140">
    <property type="component" value="Unassembled WGS sequence"/>
</dbReference>
<dbReference type="EMBL" id="OOIL02002721">
    <property type="protein sequence ID" value="VFQ84413.1"/>
    <property type="molecule type" value="Genomic_DNA"/>
</dbReference>
<evidence type="ECO:0000313" key="1">
    <source>
        <dbReference type="EMBL" id="VFQ84413.1"/>
    </source>
</evidence>